<dbReference type="AlphaFoldDB" id="K3WJK8"/>
<keyword evidence="2" id="KW-0812">Transmembrane</keyword>
<feature type="transmembrane region" description="Helical" evidence="2">
    <location>
        <begin position="241"/>
        <end position="257"/>
    </location>
</feature>
<feature type="transmembrane region" description="Helical" evidence="2">
    <location>
        <begin position="205"/>
        <end position="229"/>
    </location>
</feature>
<dbReference type="InParanoid" id="K3WJK8"/>
<evidence type="ECO:0000256" key="2">
    <source>
        <dbReference type="SAM" id="Phobius"/>
    </source>
</evidence>
<feature type="transmembrane region" description="Helical" evidence="2">
    <location>
        <begin position="177"/>
        <end position="193"/>
    </location>
</feature>
<reference evidence="4" key="1">
    <citation type="journal article" date="2010" name="Genome Biol.">
        <title>Genome sequence of the necrotrophic plant pathogen Pythium ultimum reveals original pathogenicity mechanisms and effector repertoire.</title>
        <authorList>
            <person name="Levesque C.A."/>
            <person name="Brouwer H."/>
            <person name="Cano L."/>
            <person name="Hamilton J.P."/>
            <person name="Holt C."/>
            <person name="Huitema E."/>
            <person name="Raffaele S."/>
            <person name="Robideau G.P."/>
            <person name="Thines M."/>
            <person name="Win J."/>
            <person name="Zerillo M.M."/>
            <person name="Beakes G.W."/>
            <person name="Boore J.L."/>
            <person name="Busam D."/>
            <person name="Dumas B."/>
            <person name="Ferriera S."/>
            <person name="Fuerstenberg S.I."/>
            <person name="Gachon C.M."/>
            <person name="Gaulin E."/>
            <person name="Govers F."/>
            <person name="Grenville-Briggs L."/>
            <person name="Horner N."/>
            <person name="Hostetler J."/>
            <person name="Jiang R.H."/>
            <person name="Johnson J."/>
            <person name="Krajaejun T."/>
            <person name="Lin H."/>
            <person name="Meijer H.J."/>
            <person name="Moore B."/>
            <person name="Morris P."/>
            <person name="Phuntmart V."/>
            <person name="Puiu D."/>
            <person name="Shetty J."/>
            <person name="Stajich J.E."/>
            <person name="Tripathy S."/>
            <person name="Wawra S."/>
            <person name="van West P."/>
            <person name="Whitty B.R."/>
            <person name="Coutinho P.M."/>
            <person name="Henrissat B."/>
            <person name="Martin F."/>
            <person name="Thomas P.D."/>
            <person name="Tyler B.M."/>
            <person name="De Vries R.P."/>
            <person name="Kamoun S."/>
            <person name="Yandell M."/>
            <person name="Tisserat N."/>
            <person name="Buell C.R."/>
        </authorList>
    </citation>
    <scope>NUCLEOTIDE SEQUENCE</scope>
    <source>
        <strain evidence="4">DAOM:BR144</strain>
    </source>
</reference>
<protein>
    <submittedName>
        <fullName evidence="3">Uncharacterized protein</fullName>
    </submittedName>
</protein>
<keyword evidence="2" id="KW-0472">Membrane</keyword>
<evidence type="ECO:0000256" key="1">
    <source>
        <dbReference type="SAM" id="MobiDB-lite"/>
    </source>
</evidence>
<reference evidence="4" key="2">
    <citation type="submission" date="2010-04" db="EMBL/GenBank/DDBJ databases">
        <authorList>
            <person name="Buell R."/>
            <person name="Hamilton J."/>
            <person name="Hostetler J."/>
        </authorList>
    </citation>
    <scope>NUCLEOTIDE SEQUENCE [LARGE SCALE GENOMIC DNA]</scope>
    <source>
        <strain evidence="4">DAOM:BR144</strain>
    </source>
</reference>
<dbReference type="EMBL" id="GL376564">
    <property type="status" value="NOT_ANNOTATED_CDS"/>
    <property type="molecule type" value="Genomic_DNA"/>
</dbReference>
<dbReference type="VEuPathDB" id="FungiDB:PYU1_G005139"/>
<accession>K3WJK8</accession>
<evidence type="ECO:0000313" key="3">
    <source>
        <dbReference type="EnsemblProtists" id="PYU1_T005150"/>
    </source>
</evidence>
<dbReference type="Proteomes" id="UP000019132">
    <property type="component" value="Unassembled WGS sequence"/>
</dbReference>
<proteinExistence type="predicted"/>
<keyword evidence="2" id="KW-1133">Transmembrane helix</keyword>
<dbReference type="HOGENOM" id="CLU_978181_0_0_1"/>
<dbReference type="EnsemblProtists" id="PYU1_T005150">
    <property type="protein sequence ID" value="PYU1_T005150"/>
    <property type="gene ID" value="PYU1_G005139"/>
</dbReference>
<sequence>MATTEPQRGTSDVLFHAPSDAMGTRADADVYVAHEDAHPPIRYTRLPPITLIRPVATAATRIGLFRELSTLSAMTMNSATTASTSTTTSATIVRHPQPRQQQQTPSLTRALANRLGWSSTREEGREDAEAEGDDGPSLVVGLSRAQVEAAERYRWASFFVFLMYVVTFFAWPSYFMSAFGLATGIVGYVSCRLTQERVPHHMVSVVVFVACNYAMMVLLVWVFVSFFVIDLQKKKSTGQPALVLLAVFMAIGLFLHFRAQRVARDFMVAFKPGITRTELPRPRRPIAITIVRPPRQPFIADDASSYLPTTSVAQAAP</sequence>
<name>K3WJK8_GLOUD</name>
<keyword evidence="4" id="KW-1185">Reference proteome</keyword>
<feature type="region of interest" description="Disordered" evidence="1">
    <location>
        <begin position="79"/>
        <end position="107"/>
    </location>
</feature>
<dbReference type="eggNOG" id="ENOG502T2GJ">
    <property type="taxonomic scope" value="Eukaryota"/>
</dbReference>
<organism evidence="3 4">
    <name type="scientific">Globisporangium ultimum (strain ATCC 200006 / CBS 805.95 / DAOM BR144)</name>
    <name type="common">Pythium ultimum</name>
    <dbReference type="NCBI Taxonomy" id="431595"/>
    <lineage>
        <taxon>Eukaryota</taxon>
        <taxon>Sar</taxon>
        <taxon>Stramenopiles</taxon>
        <taxon>Oomycota</taxon>
        <taxon>Peronosporomycetes</taxon>
        <taxon>Pythiales</taxon>
        <taxon>Pythiaceae</taxon>
        <taxon>Globisporangium</taxon>
    </lineage>
</organism>
<evidence type="ECO:0000313" key="4">
    <source>
        <dbReference type="Proteomes" id="UP000019132"/>
    </source>
</evidence>
<feature type="compositionally biased region" description="Low complexity" evidence="1">
    <location>
        <begin position="79"/>
        <end position="91"/>
    </location>
</feature>
<reference evidence="3" key="3">
    <citation type="submission" date="2015-02" db="UniProtKB">
        <authorList>
            <consortium name="EnsemblProtists"/>
        </authorList>
    </citation>
    <scope>IDENTIFICATION</scope>
    <source>
        <strain evidence="3">DAOM BR144</strain>
    </source>
</reference>